<dbReference type="AlphaFoldDB" id="A0A223D302"/>
<proteinExistence type="predicted"/>
<evidence type="ECO:0000313" key="2">
    <source>
        <dbReference type="Proteomes" id="UP000214688"/>
    </source>
</evidence>
<sequence length="107" mass="11772">MKPVTDKDLDGMFTAVLLGPKPPITVPLNCPKLDCRRNERGYCEMFMAGEFDDEDFEDGDACSDYTPNDLMCGVCGAGKHGERELYGADADGCRGVVMKFWICPNGH</sequence>
<dbReference type="EMBL" id="CP022657">
    <property type="protein sequence ID" value="ASS75803.1"/>
    <property type="molecule type" value="Genomic_DNA"/>
</dbReference>
<dbReference type="KEGG" id="tab:CIG75_12930"/>
<reference evidence="1 2" key="1">
    <citation type="journal article" date="2015" name="Int. J. Syst. Evol. Microbiol.">
        <title>Tumebacillus algifaecis sp. nov., isolated from decomposing algal scum.</title>
        <authorList>
            <person name="Wu Y.F."/>
            <person name="Zhang B."/>
            <person name="Xing P."/>
            <person name="Wu Q.L."/>
            <person name="Liu S.J."/>
        </authorList>
    </citation>
    <scope>NUCLEOTIDE SEQUENCE [LARGE SCALE GENOMIC DNA]</scope>
    <source>
        <strain evidence="1 2">THMBR28</strain>
    </source>
</reference>
<name>A0A223D302_9BACL</name>
<gene>
    <name evidence="1" type="ORF">CIG75_12930</name>
</gene>
<evidence type="ECO:0000313" key="1">
    <source>
        <dbReference type="EMBL" id="ASS75803.1"/>
    </source>
</evidence>
<dbReference type="Proteomes" id="UP000214688">
    <property type="component" value="Chromosome"/>
</dbReference>
<dbReference type="RefSeq" id="WP_094237044.1">
    <property type="nucleotide sequence ID" value="NZ_CP022657.1"/>
</dbReference>
<accession>A0A223D302</accession>
<keyword evidence="2" id="KW-1185">Reference proteome</keyword>
<protein>
    <submittedName>
        <fullName evidence="1">Uncharacterized protein</fullName>
    </submittedName>
</protein>
<organism evidence="1 2">
    <name type="scientific">Tumebacillus algifaecis</name>
    <dbReference type="NCBI Taxonomy" id="1214604"/>
    <lineage>
        <taxon>Bacteria</taxon>
        <taxon>Bacillati</taxon>
        <taxon>Bacillota</taxon>
        <taxon>Bacilli</taxon>
        <taxon>Bacillales</taxon>
        <taxon>Alicyclobacillaceae</taxon>
        <taxon>Tumebacillus</taxon>
    </lineage>
</organism>